<evidence type="ECO:0000313" key="3">
    <source>
        <dbReference type="EMBL" id="AOA59318.1"/>
    </source>
</evidence>
<feature type="signal peptide" evidence="1">
    <location>
        <begin position="1"/>
        <end position="21"/>
    </location>
</feature>
<dbReference type="Proteomes" id="UP000093391">
    <property type="component" value="Chromosome"/>
</dbReference>
<organism evidence="3 4">
    <name type="scientific">Acinetobacter larvae</name>
    <dbReference type="NCBI Taxonomy" id="1789224"/>
    <lineage>
        <taxon>Bacteria</taxon>
        <taxon>Pseudomonadati</taxon>
        <taxon>Pseudomonadota</taxon>
        <taxon>Gammaproteobacteria</taxon>
        <taxon>Moraxellales</taxon>
        <taxon>Moraxellaceae</taxon>
        <taxon>Acinetobacter</taxon>
    </lineage>
</organism>
<sequence>MLKTRMVMMLTIIGTVGLLSACQPQKKQENKLEESAASAAEAEQPRIILDGRAEPLRLQLPECSGKNCPDFAVERLHSNQFVLDELIDQAIVTQLQQSLGEEESTKPNASSVVHTQLAASQATLAVQSPAEQLQTQVQPYLTQFLKLNEELNTLGAKHKMSLSISPKILNSTPPLATVVLNSSSYLGGAHGASAQNYYNFDLEKQKVMNLKDIVLNKQYPALNKLAYAAFQSWIKDNNLANSVQDYEQTWSFKMTNNFYLGKQGLILQYAEYEIGPYVVGLPRLVLPYAQLKGILKEQYIPAEANLNASSAVQPE</sequence>
<dbReference type="EMBL" id="CP016895">
    <property type="protein sequence ID" value="AOA59318.1"/>
    <property type="molecule type" value="Genomic_DNA"/>
</dbReference>
<evidence type="ECO:0000313" key="4">
    <source>
        <dbReference type="Proteomes" id="UP000093391"/>
    </source>
</evidence>
<proteinExistence type="predicted"/>
<feature type="chain" id="PRO_5008539963" description="DUF3298 domain-containing protein" evidence="1">
    <location>
        <begin position="22"/>
        <end position="315"/>
    </location>
</feature>
<reference evidence="3 4" key="1">
    <citation type="submission" date="2016-08" db="EMBL/GenBank/DDBJ databases">
        <authorList>
            <person name="Seilhamer J.J."/>
        </authorList>
    </citation>
    <scope>NUCLEOTIDE SEQUENCE [LARGE SCALE GENOMIC DNA]</scope>
    <source>
        <strain evidence="3 4">BRTC-1</strain>
    </source>
</reference>
<dbReference type="Gene3D" id="3.30.565.40">
    <property type="entry name" value="Fervidobacterium nodosum Rt17-B1 like"/>
    <property type="match status" value="1"/>
</dbReference>
<accession>A0A1B2M2A4</accession>
<keyword evidence="4" id="KW-1185">Reference proteome</keyword>
<dbReference type="Pfam" id="PF11738">
    <property type="entry name" value="DUF3298"/>
    <property type="match status" value="1"/>
</dbReference>
<feature type="domain" description="DUF3298" evidence="2">
    <location>
        <begin position="211"/>
        <end position="288"/>
    </location>
</feature>
<dbReference type="Gene3D" id="3.90.640.20">
    <property type="entry name" value="Heat-shock cognate protein, ATPase"/>
    <property type="match status" value="1"/>
</dbReference>
<dbReference type="RefSeq" id="WP_067557436.1">
    <property type="nucleotide sequence ID" value="NZ_CP016895.1"/>
</dbReference>
<name>A0A1B2M2A4_9GAMM</name>
<dbReference type="OrthoDB" id="8610451at2"/>
<protein>
    <recommendedName>
        <fullName evidence="2">DUF3298 domain-containing protein</fullName>
    </recommendedName>
</protein>
<dbReference type="PROSITE" id="PS51257">
    <property type="entry name" value="PROKAR_LIPOPROTEIN"/>
    <property type="match status" value="1"/>
</dbReference>
<evidence type="ECO:0000256" key="1">
    <source>
        <dbReference type="SAM" id="SignalP"/>
    </source>
</evidence>
<dbReference type="KEGG" id="ala:BFG52_13770"/>
<evidence type="ECO:0000259" key="2">
    <source>
        <dbReference type="Pfam" id="PF11738"/>
    </source>
</evidence>
<dbReference type="STRING" id="1789224.BFG52_13770"/>
<dbReference type="InterPro" id="IPR021729">
    <property type="entry name" value="DUF3298"/>
</dbReference>
<gene>
    <name evidence="3" type="ORF">BFG52_13770</name>
</gene>
<keyword evidence="1" id="KW-0732">Signal</keyword>
<dbReference type="InterPro" id="IPR037126">
    <property type="entry name" value="PdaC/RsiV-like_sf"/>
</dbReference>
<dbReference type="AlphaFoldDB" id="A0A1B2M2A4"/>